<evidence type="ECO:0000256" key="1">
    <source>
        <dbReference type="ARBA" id="ARBA00004141"/>
    </source>
</evidence>
<feature type="transmembrane region" description="Helical" evidence="10">
    <location>
        <begin position="6"/>
        <end position="27"/>
    </location>
</feature>
<dbReference type="GO" id="GO:1902600">
    <property type="term" value="P:proton transmembrane transport"/>
    <property type="evidence" value="ECO:0007669"/>
    <property type="project" value="InterPro"/>
</dbReference>
<keyword evidence="2" id="KW-0813">Transport</keyword>
<feature type="transmembrane region" description="Helical" evidence="10">
    <location>
        <begin position="267"/>
        <end position="287"/>
    </location>
</feature>
<dbReference type="Proteomes" id="UP000008466">
    <property type="component" value="Chromosome"/>
</dbReference>
<keyword evidence="5 10" id="KW-1133">Transmembrane helix</keyword>
<feature type="domain" description="Cation/H+ exchanger transmembrane" evidence="11">
    <location>
        <begin position="17"/>
        <end position="400"/>
    </location>
</feature>
<feature type="transmembrane region" description="Helical" evidence="10">
    <location>
        <begin position="206"/>
        <end position="231"/>
    </location>
</feature>
<evidence type="ECO:0000256" key="10">
    <source>
        <dbReference type="SAM" id="Phobius"/>
    </source>
</evidence>
<evidence type="ECO:0000256" key="8">
    <source>
        <dbReference type="ARBA" id="ARBA00023136"/>
    </source>
</evidence>
<keyword evidence="8 10" id="KW-0472">Membrane</keyword>
<keyword evidence="13" id="KW-1185">Reference proteome</keyword>
<keyword evidence="9" id="KW-0739">Sodium transport</keyword>
<evidence type="ECO:0000259" key="11">
    <source>
        <dbReference type="Pfam" id="PF00999"/>
    </source>
</evidence>
<keyword evidence="6" id="KW-0915">Sodium</keyword>
<feature type="transmembrane region" description="Helical" evidence="10">
    <location>
        <begin position="360"/>
        <end position="380"/>
    </location>
</feature>
<dbReference type="InterPro" id="IPR006153">
    <property type="entry name" value="Cation/H_exchanger_TM"/>
</dbReference>
<evidence type="ECO:0000256" key="7">
    <source>
        <dbReference type="ARBA" id="ARBA00023065"/>
    </source>
</evidence>
<feature type="transmembrane region" description="Helical" evidence="10">
    <location>
        <begin position="299"/>
        <end position="323"/>
    </location>
</feature>
<proteinExistence type="predicted"/>
<protein>
    <submittedName>
        <fullName evidence="12">Sodium/hydrogen exchanger</fullName>
    </submittedName>
</protein>
<sequence>MAHEMMMLALQLGVILVAAKLCGWFFSRKLGQPKVLGELVAGMVMGPYVLGAIPLGALGPLFPVVSGSIPVTPELYGIATVGSVLLLFTSGLETDLPTFLRFSGKATVVGLGGVIISFFLGAWITVLFNPAVDSLMDPEALFLGIISTATSIGITARILSETRKISSPEGVTILAAAVLDDVISIILLSVVVGISTVSLAGGTVAWGSIGAVALKAVGFWVLCMVAGILLAPRLTKQMKRMESLGVLAEISFGIALLLAGLSEMAGLAMIIGAYIAGLSFSQTDVAGEINERVNAVGEYLVPVFFAVMGMMVDFKALGSILVFGLIYNVAAFIGKIAGCGLPALFVGFNLKGALRIGTGMLPRGEVALIVAGIGLSSGIIGNDMFGVAVMTMLLASVAAPPMILASFKGGSGYRETLVTDEMQGMVTIELQFPSERTADFMRHSLADAFRGEGFFIRTIEGSVRAWQIRKEETVLILRRLGAKLELSAKKEQEAYARLMLMESLVDFQEFADSLRSMQEPEMMGANLLMRMFASQHDETEGPNKVQ</sequence>
<keyword evidence="4 10" id="KW-0812">Transmembrane</keyword>
<evidence type="ECO:0000256" key="2">
    <source>
        <dbReference type="ARBA" id="ARBA00022448"/>
    </source>
</evidence>
<dbReference type="GO" id="GO:0015297">
    <property type="term" value="F:antiporter activity"/>
    <property type="evidence" value="ECO:0007669"/>
    <property type="project" value="UniProtKB-KW"/>
</dbReference>
<accession>F0RT38</accession>
<gene>
    <name evidence="12" type="ordered locus">SpiBuddy_2673</name>
</gene>
<comment type="subcellular location">
    <subcellularLocation>
        <location evidence="1">Membrane</location>
        <topology evidence="1">Multi-pass membrane protein</topology>
    </subcellularLocation>
</comment>
<evidence type="ECO:0000313" key="13">
    <source>
        <dbReference type="Proteomes" id="UP000008466"/>
    </source>
</evidence>
<evidence type="ECO:0000256" key="4">
    <source>
        <dbReference type="ARBA" id="ARBA00022692"/>
    </source>
</evidence>
<evidence type="ECO:0000256" key="5">
    <source>
        <dbReference type="ARBA" id="ARBA00022989"/>
    </source>
</evidence>
<feature type="transmembrane region" description="Helical" evidence="10">
    <location>
        <begin position="39"/>
        <end position="63"/>
    </location>
</feature>
<dbReference type="eggNOG" id="COG0475">
    <property type="taxonomic scope" value="Bacteria"/>
</dbReference>
<organism evidence="12 13">
    <name type="scientific">Sphaerochaeta globosa (strain ATCC BAA-1886 / DSM 22777 / Buddy)</name>
    <name type="common">Spirochaeta sp. (strain Buddy)</name>
    <dbReference type="NCBI Taxonomy" id="158189"/>
    <lineage>
        <taxon>Bacteria</taxon>
        <taxon>Pseudomonadati</taxon>
        <taxon>Spirochaetota</taxon>
        <taxon>Spirochaetia</taxon>
        <taxon>Spirochaetales</taxon>
        <taxon>Sphaerochaetaceae</taxon>
        <taxon>Sphaerochaeta</taxon>
    </lineage>
</organism>
<feature type="transmembrane region" description="Helical" evidence="10">
    <location>
        <begin position="386"/>
        <end position="407"/>
    </location>
</feature>
<dbReference type="Gene3D" id="1.20.1530.20">
    <property type="match status" value="1"/>
</dbReference>
<feature type="transmembrane region" description="Helical" evidence="10">
    <location>
        <begin position="106"/>
        <end position="128"/>
    </location>
</feature>
<dbReference type="Pfam" id="PF00999">
    <property type="entry name" value="Na_H_Exchanger"/>
    <property type="match status" value="1"/>
</dbReference>
<dbReference type="InterPro" id="IPR038770">
    <property type="entry name" value="Na+/solute_symporter_sf"/>
</dbReference>
<dbReference type="AlphaFoldDB" id="F0RT38"/>
<dbReference type="GO" id="GO:0016020">
    <property type="term" value="C:membrane"/>
    <property type="evidence" value="ECO:0007669"/>
    <property type="project" value="UniProtKB-SubCell"/>
</dbReference>
<dbReference type="EMBL" id="CP002541">
    <property type="protein sequence ID" value="ADY14484.1"/>
    <property type="molecule type" value="Genomic_DNA"/>
</dbReference>
<dbReference type="OrthoDB" id="9793589at2"/>
<feature type="transmembrane region" description="Helical" evidence="10">
    <location>
        <begin position="140"/>
        <end position="159"/>
    </location>
</feature>
<evidence type="ECO:0000256" key="3">
    <source>
        <dbReference type="ARBA" id="ARBA00022449"/>
    </source>
</evidence>
<feature type="transmembrane region" description="Helical" evidence="10">
    <location>
        <begin position="243"/>
        <end position="261"/>
    </location>
</feature>
<dbReference type="PANTHER" id="PTHR43562:SF3">
    <property type="entry name" value="SODIUM ION_PROTON EXCHANGER (EUROFUNG)"/>
    <property type="match status" value="1"/>
</dbReference>
<dbReference type="HOGENOM" id="CLU_005126_7_1_12"/>
<feature type="transmembrane region" description="Helical" evidence="10">
    <location>
        <begin position="171"/>
        <end position="194"/>
    </location>
</feature>
<feature type="transmembrane region" description="Helical" evidence="10">
    <location>
        <begin position="329"/>
        <end position="348"/>
    </location>
</feature>
<name>F0RT38_SPHGB</name>
<reference evidence="13" key="1">
    <citation type="submission" date="2011-02" db="EMBL/GenBank/DDBJ databases">
        <title>Complete sequence of Spirochaeta sp. Buddy.</title>
        <authorList>
            <person name="Lucas S."/>
            <person name="Copeland A."/>
            <person name="Lapidus A."/>
            <person name="Cheng J.-F."/>
            <person name="Goodwin L."/>
            <person name="Pitluck S."/>
            <person name="Zeytun A."/>
            <person name="Detter J.C."/>
            <person name="Han C."/>
            <person name="Tapia R."/>
            <person name="Land M."/>
            <person name="Hauser L."/>
            <person name="Kyrpides N."/>
            <person name="Ivanova N."/>
            <person name="Mikhailova N."/>
            <person name="Pagani I."/>
            <person name="Ritalahti K.M."/>
            <person name="Loeffler F.E."/>
            <person name="Woyke T."/>
        </authorList>
    </citation>
    <scope>NUCLEOTIDE SEQUENCE [LARGE SCALE GENOMIC DNA]</scope>
    <source>
        <strain evidence="13">ATCC BAA-1886 / DSM 22777 / Buddy</strain>
    </source>
</reference>
<keyword evidence="3" id="KW-0050">Antiport</keyword>
<dbReference type="RefSeq" id="WP_013608328.1">
    <property type="nucleotide sequence ID" value="NC_015152.1"/>
</dbReference>
<dbReference type="GO" id="GO:0006814">
    <property type="term" value="P:sodium ion transport"/>
    <property type="evidence" value="ECO:0007669"/>
    <property type="project" value="UniProtKB-KW"/>
</dbReference>
<keyword evidence="7" id="KW-0406">Ion transport</keyword>
<evidence type="ECO:0000313" key="12">
    <source>
        <dbReference type="EMBL" id="ADY14484.1"/>
    </source>
</evidence>
<dbReference type="STRING" id="158189.SpiBuddy_2673"/>
<dbReference type="PANTHER" id="PTHR43562">
    <property type="entry name" value="NAPA-TYPE SODIUM/HYDROGEN ANTIPORTER"/>
    <property type="match status" value="1"/>
</dbReference>
<feature type="transmembrane region" description="Helical" evidence="10">
    <location>
        <begin position="75"/>
        <end position="94"/>
    </location>
</feature>
<evidence type="ECO:0000256" key="9">
    <source>
        <dbReference type="ARBA" id="ARBA00023201"/>
    </source>
</evidence>
<dbReference type="KEGG" id="sbu:SpiBuddy_2673"/>
<evidence type="ECO:0000256" key="6">
    <source>
        <dbReference type="ARBA" id="ARBA00023053"/>
    </source>
</evidence>